<dbReference type="AlphaFoldDB" id="A0AAV7JN20"/>
<sequence length="218" mass="24925">MAAFLSSGSIEETCLTADNRNEAIADPCDIAIELCESDTLFSTVEDKARLEKNNINNSGDMSRDIGIYLSEEVFAHHISSGCDESLDKFNLAIGVIEDLLVSNKFSELQNKFFERYYTCFDYGEENKLNYMDIFQQYQSTVEGYIEQELLSQVPDFSMEWMFKMLSSQQDYVDMGIIEILNSFTDFLLFKELMLRYKGEKEGKGLDLSDLIMTSSLST</sequence>
<dbReference type="Gene3D" id="1.20.1520.10">
    <property type="entry name" value="ADP-ribosylation factor-like 2-binding protein, domain"/>
    <property type="match status" value="1"/>
</dbReference>
<dbReference type="InterPro" id="IPR023379">
    <property type="entry name" value="BART_dom"/>
</dbReference>
<dbReference type="GO" id="GO:0005929">
    <property type="term" value="C:cilium"/>
    <property type="evidence" value="ECO:0007669"/>
    <property type="project" value="UniProtKB-UniRule"/>
</dbReference>
<keyword evidence="11 12" id="KW-0966">Cell projection</keyword>
<evidence type="ECO:0000256" key="2">
    <source>
        <dbReference type="ARBA" id="ARBA00004123"/>
    </source>
</evidence>
<evidence type="ECO:0000256" key="6">
    <source>
        <dbReference type="ARBA" id="ARBA00022490"/>
    </source>
</evidence>
<dbReference type="PANTHER" id="PTHR15487:SF4">
    <property type="entry name" value="ADP-RIBOSYLATION FACTOR-LIKE PROTEIN 2-BINDING PROTEIN"/>
    <property type="match status" value="1"/>
</dbReference>
<evidence type="ECO:0000256" key="8">
    <source>
        <dbReference type="ARBA" id="ARBA00023128"/>
    </source>
</evidence>
<comment type="subcellular location">
    <subcellularLocation>
        <location evidence="1 12">Cytoplasm</location>
        <location evidence="1 12">Cytoskeleton</location>
        <location evidence="1 12">Cilium basal body</location>
    </subcellularLocation>
    <subcellularLocation>
        <location evidence="3 12">Cytoplasm</location>
        <location evidence="3 12">Cytoskeleton</location>
        <location evidence="3 12">Microtubule organizing center</location>
        <location evidence="3 12">Centrosome</location>
    </subcellularLocation>
    <subcellularLocation>
        <location evidence="12">Cytoplasm</location>
    </subcellularLocation>
    <subcellularLocation>
        <location evidence="2 12">Nucleus</location>
    </subcellularLocation>
    <subcellularLocation>
        <location evidence="12">Mitochondrion intermembrane space</location>
    </subcellularLocation>
</comment>
<dbReference type="InterPro" id="IPR042541">
    <property type="entry name" value="BART_sf"/>
</dbReference>
<evidence type="ECO:0000256" key="1">
    <source>
        <dbReference type="ARBA" id="ARBA00004120"/>
    </source>
</evidence>
<evidence type="ECO:0000256" key="5">
    <source>
        <dbReference type="ARBA" id="ARBA00014849"/>
    </source>
</evidence>
<accession>A0AAV7JN20</accession>
<comment type="function">
    <text evidence="12">Plays a role as an effector of the ADP-ribosylation factor-like protein 2, ARL2.</text>
</comment>
<evidence type="ECO:0000313" key="15">
    <source>
        <dbReference type="Proteomes" id="UP001165289"/>
    </source>
</evidence>
<feature type="domain" description="BART" evidence="13">
    <location>
        <begin position="90"/>
        <end position="202"/>
    </location>
</feature>
<gene>
    <name evidence="14" type="ORF">LOD99_6113</name>
</gene>
<comment type="caution">
    <text evidence="14">The sequence shown here is derived from an EMBL/GenBank/DDBJ whole genome shotgun (WGS) entry which is preliminary data.</text>
</comment>
<keyword evidence="7 12" id="KW-0969">Cilium</keyword>
<keyword evidence="9 12" id="KW-0206">Cytoskeleton</keyword>
<evidence type="ECO:0000256" key="4">
    <source>
        <dbReference type="ARBA" id="ARBA00009880"/>
    </source>
</evidence>
<evidence type="ECO:0000259" key="13">
    <source>
        <dbReference type="Pfam" id="PF11527"/>
    </source>
</evidence>
<evidence type="ECO:0000256" key="10">
    <source>
        <dbReference type="ARBA" id="ARBA00023242"/>
    </source>
</evidence>
<evidence type="ECO:0000256" key="3">
    <source>
        <dbReference type="ARBA" id="ARBA00004300"/>
    </source>
</evidence>
<evidence type="ECO:0000256" key="9">
    <source>
        <dbReference type="ARBA" id="ARBA00023212"/>
    </source>
</evidence>
<comment type="similarity">
    <text evidence="4 12">Belongs to the ARL2BP family.</text>
</comment>
<proteinExistence type="inferred from homology"/>
<dbReference type="Pfam" id="PF11527">
    <property type="entry name" value="ARL2_Bind_BART"/>
    <property type="match status" value="1"/>
</dbReference>
<dbReference type="EMBL" id="JAKMXF010000313">
    <property type="protein sequence ID" value="KAI6650196.1"/>
    <property type="molecule type" value="Genomic_DNA"/>
</dbReference>
<dbReference type="GO" id="GO:0005813">
    <property type="term" value="C:centrosome"/>
    <property type="evidence" value="ECO:0007669"/>
    <property type="project" value="UniProtKB-SubCell"/>
</dbReference>
<keyword evidence="8 12" id="KW-0496">Mitochondrion</keyword>
<dbReference type="Proteomes" id="UP001165289">
    <property type="component" value="Unassembled WGS sequence"/>
</dbReference>
<organism evidence="14 15">
    <name type="scientific">Oopsacas minuta</name>
    <dbReference type="NCBI Taxonomy" id="111878"/>
    <lineage>
        <taxon>Eukaryota</taxon>
        <taxon>Metazoa</taxon>
        <taxon>Porifera</taxon>
        <taxon>Hexactinellida</taxon>
        <taxon>Hexasterophora</taxon>
        <taxon>Lyssacinosida</taxon>
        <taxon>Leucopsacidae</taxon>
        <taxon>Oopsacas</taxon>
    </lineage>
</organism>
<dbReference type="GO" id="GO:0051457">
    <property type="term" value="P:maintenance of protein location in nucleus"/>
    <property type="evidence" value="ECO:0007669"/>
    <property type="project" value="TreeGrafter"/>
</dbReference>
<reference evidence="14 15" key="1">
    <citation type="journal article" date="2023" name="BMC Biol.">
        <title>The compact genome of the sponge Oopsacas minuta (Hexactinellida) is lacking key metazoan core genes.</title>
        <authorList>
            <person name="Santini S."/>
            <person name="Schenkelaars Q."/>
            <person name="Jourda C."/>
            <person name="Duchesne M."/>
            <person name="Belahbib H."/>
            <person name="Rocher C."/>
            <person name="Selva M."/>
            <person name="Riesgo A."/>
            <person name="Vervoort M."/>
            <person name="Leys S.P."/>
            <person name="Kodjabachian L."/>
            <person name="Le Bivic A."/>
            <person name="Borchiellini C."/>
            <person name="Claverie J.M."/>
            <person name="Renard E."/>
        </authorList>
    </citation>
    <scope>NUCLEOTIDE SEQUENCE [LARGE SCALE GENOMIC DNA]</scope>
    <source>
        <strain evidence="14">SPO-2</strain>
    </source>
</reference>
<evidence type="ECO:0000256" key="11">
    <source>
        <dbReference type="ARBA" id="ARBA00023273"/>
    </source>
</evidence>
<keyword evidence="6 12" id="KW-0963">Cytoplasm</keyword>
<keyword evidence="10 12" id="KW-0539">Nucleus</keyword>
<name>A0AAV7JN20_9METZ</name>
<keyword evidence="15" id="KW-1185">Reference proteome</keyword>
<evidence type="ECO:0000313" key="14">
    <source>
        <dbReference type="EMBL" id="KAI6650196.1"/>
    </source>
</evidence>
<dbReference type="InterPro" id="IPR038849">
    <property type="entry name" value="ARL2BP"/>
</dbReference>
<dbReference type="GO" id="GO:0005758">
    <property type="term" value="C:mitochondrial intermembrane space"/>
    <property type="evidence" value="ECO:0007669"/>
    <property type="project" value="UniProtKB-SubCell"/>
</dbReference>
<protein>
    <recommendedName>
        <fullName evidence="5 12">ADP-ribosylation factor-like protein 2-binding protein</fullName>
        <shortName evidence="12">ARF-like 2-binding protein</shortName>
    </recommendedName>
</protein>
<dbReference type="PANTHER" id="PTHR15487">
    <property type="entry name" value="ADP-RIBOSYLATION FACTOR-LIKE PROTEIN 2-BINDING PROTEIN"/>
    <property type="match status" value="1"/>
</dbReference>
<evidence type="ECO:0000256" key="7">
    <source>
        <dbReference type="ARBA" id="ARBA00023069"/>
    </source>
</evidence>
<dbReference type="GO" id="GO:0005634">
    <property type="term" value="C:nucleus"/>
    <property type="evidence" value="ECO:0007669"/>
    <property type="project" value="UniProtKB-SubCell"/>
</dbReference>
<evidence type="ECO:0000256" key="12">
    <source>
        <dbReference type="RuleBase" id="RU367099"/>
    </source>
</evidence>